<dbReference type="AlphaFoldDB" id="A0A8H3ZWP8"/>
<organism evidence="2 3">
    <name type="scientific">Colletotrichum asianum</name>
    <dbReference type="NCBI Taxonomy" id="702518"/>
    <lineage>
        <taxon>Eukaryota</taxon>
        <taxon>Fungi</taxon>
        <taxon>Dikarya</taxon>
        <taxon>Ascomycota</taxon>
        <taxon>Pezizomycotina</taxon>
        <taxon>Sordariomycetes</taxon>
        <taxon>Hypocreomycetidae</taxon>
        <taxon>Glomerellales</taxon>
        <taxon>Glomerellaceae</taxon>
        <taxon>Colletotrichum</taxon>
        <taxon>Colletotrichum gloeosporioides species complex</taxon>
    </lineage>
</organism>
<dbReference type="OrthoDB" id="409136at2759"/>
<dbReference type="EMBL" id="WOWK01000005">
    <property type="protein sequence ID" value="KAF0330997.1"/>
    <property type="molecule type" value="Genomic_DNA"/>
</dbReference>
<proteinExistence type="predicted"/>
<reference evidence="2 3" key="1">
    <citation type="submission" date="2019-12" db="EMBL/GenBank/DDBJ databases">
        <title>A genome sequence resource for the geographically widespread anthracnose pathogen Colletotrichum asianum.</title>
        <authorList>
            <person name="Meng Y."/>
        </authorList>
    </citation>
    <scope>NUCLEOTIDE SEQUENCE [LARGE SCALE GENOMIC DNA]</scope>
    <source>
        <strain evidence="2 3">ICMP 18580</strain>
    </source>
</reference>
<protein>
    <submittedName>
        <fullName evidence="2">Uncharacterized protein</fullName>
    </submittedName>
</protein>
<dbReference type="Proteomes" id="UP000434172">
    <property type="component" value="Unassembled WGS sequence"/>
</dbReference>
<name>A0A8H3ZWP8_9PEZI</name>
<feature type="compositionally biased region" description="Low complexity" evidence="1">
    <location>
        <begin position="28"/>
        <end position="50"/>
    </location>
</feature>
<keyword evidence="3" id="KW-1185">Reference proteome</keyword>
<evidence type="ECO:0000256" key="1">
    <source>
        <dbReference type="SAM" id="MobiDB-lite"/>
    </source>
</evidence>
<evidence type="ECO:0000313" key="3">
    <source>
        <dbReference type="Proteomes" id="UP000434172"/>
    </source>
</evidence>
<evidence type="ECO:0000313" key="2">
    <source>
        <dbReference type="EMBL" id="KAF0330997.1"/>
    </source>
</evidence>
<accession>A0A8H3ZWP8</accession>
<sequence>MERHNFGYGYPYPSADRDSTPRYVPRAGSTSVTSSTSWQSSSGGSNDSGYTYSSESSGQYNCYRMPDSYSVSTAPSGFTALSTIQQQSNGQTTTISSPRRLGCEFKAWTGCQRSFGLEEDEIGQWIRHVEDDHLGRNYPSRCICWFCDDVEFRTELPHDPGMNFEYRMKHIADHVLEGFHFENRRPDFHFLDHVYSIGLISPEAFALAKGQSEGPVAPAGVHPSGFRPAARQSRLEAVVYVSNSSRRRQRDTRRHA</sequence>
<gene>
    <name evidence="2" type="ORF">GQ607_001866</name>
</gene>
<feature type="region of interest" description="Disordered" evidence="1">
    <location>
        <begin position="1"/>
        <end position="50"/>
    </location>
</feature>
<comment type="caution">
    <text evidence="2">The sequence shown here is derived from an EMBL/GenBank/DDBJ whole genome shotgun (WGS) entry which is preliminary data.</text>
</comment>